<name>A0A433R094_9FUNG</name>
<dbReference type="PANTHER" id="PTHR43976">
    <property type="entry name" value="SHORT CHAIN DEHYDROGENASE"/>
    <property type="match status" value="1"/>
</dbReference>
<gene>
    <name evidence="3" type="ORF">BC938DRAFT_483092</name>
</gene>
<dbReference type="Gene3D" id="3.40.50.720">
    <property type="entry name" value="NAD(P)-binding Rossmann-like Domain"/>
    <property type="match status" value="2"/>
</dbReference>
<dbReference type="InterPro" id="IPR036291">
    <property type="entry name" value="NAD(P)-bd_dom_sf"/>
</dbReference>
<reference evidence="3 4" key="1">
    <citation type="journal article" date="2018" name="New Phytol.">
        <title>Phylogenomics of Endogonaceae and evolution of mycorrhizas within Mucoromycota.</title>
        <authorList>
            <person name="Chang Y."/>
            <person name="Desiro A."/>
            <person name="Na H."/>
            <person name="Sandor L."/>
            <person name="Lipzen A."/>
            <person name="Clum A."/>
            <person name="Barry K."/>
            <person name="Grigoriev I.V."/>
            <person name="Martin F.M."/>
            <person name="Stajich J.E."/>
            <person name="Smith M.E."/>
            <person name="Bonito G."/>
            <person name="Spatafora J.W."/>
        </authorList>
    </citation>
    <scope>NUCLEOTIDE SEQUENCE [LARGE SCALE GENOMIC DNA]</scope>
    <source>
        <strain evidence="3 4">AD002</strain>
    </source>
</reference>
<dbReference type="Proteomes" id="UP000274822">
    <property type="component" value="Unassembled WGS sequence"/>
</dbReference>
<evidence type="ECO:0000313" key="4">
    <source>
        <dbReference type="Proteomes" id="UP000274822"/>
    </source>
</evidence>
<dbReference type="SUPFAM" id="SSF51735">
    <property type="entry name" value="NAD(P)-binding Rossmann-fold domains"/>
    <property type="match status" value="1"/>
</dbReference>
<dbReference type="EMBL" id="RBNJ01000082">
    <property type="protein sequence ID" value="RUS35462.1"/>
    <property type="molecule type" value="Genomic_DNA"/>
</dbReference>
<evidence type="ECO:0000256" key="2">
    <source>
        <dbReference type="ARBA" id="ARBA00023002"/>
    </source>
</evidence>
<dbReference type="GO" id="GO:0016491">
    <property type="term" value="F:oxidoreductase activity"/>
    <property type="evidence" value="ECO:0007669"/>
    <property type="project" value="UniProtKB-KW"/>
</dbReference>
<proteinExistence type="inferred from homology"/>
<comment type="caution">
    <text evidence="3">The sequence shown here is derived from an EMBL/GenBank/DDBJ whole genome shotgun (WGS) entry which is preliminary data.</text>
</comment>
<feature type="non-terminal residue" evidence="3">
    <location>
        <position position="224"/>
    </location>
</feature>
<evidence type="ECO:0000256" key="1">
    <source>
        <dbReference type="ARBA" id="ARBA00006484"/>
    </source>
</evidence>
<accession>A0A433R094</accession>
<sequence>MSPRVVLITGYSSVFPSPSSIGKQADKYKVHATMRNLGKDNDLKQAAAEHVRWSIRPREFLKPNLHVSISSTLSWRTAITSTVNNAGLGFPEALEQASLQEIREIFETNFFGPPLNDAYCAAKLPWRAMAVSLSHFNIKVSVVEPGPISTKFFDNVLAGVMQTADEVANIITNDIVENPKPHFRNSTSQYVRNIIAQKFTTPDGDNHICGVIEKAYNEDETGIG</sequence>
<evidence type="ECO:0000313" key="3">
    <source>
        <dbReference type="EMBL" id="RUS35462.1"/>
    </source>
</evidence>
<comment type="similarity">
    <text evidence="1">Belongs to the short-chain dehydrogenases/reductases (SDR) family.</text>
</comment>
<protein>
    <submittedName>
        <fullName evidence="3">Short-chain dehydrogenase/reductase</fullName>
    </submittedName>
</protein>
<keyword evidence="4" id="KW-1185">Reference proteome</keyword>
<keyword evidence="2" id="KW-0560">Oxidoreductase</keyword>
<dbReference type="AlphaFoldDB" id="A0A433R094"/>
<dbReference type="PANTHER" id="PTHR43976:SF16">
    <property type="entry name" value="SHORT-CHAIN DEHYDROGENASE_REDUCTASE FAMILY PROTEIN"/>
    <property type="match status" value="1"/>
</dbReference>
<dbReference type="InterPro" id="IPR051911">
    <property type="entry name" value="SDR_oxidoreductase"/>
</dbReference>
<organism evidence="3 4">
    <name type="scientific">Jimgerdemannia flammicorona</name>
    <dbReference type="NCBI Taxonomy" id="994334"/>
    <lineage>
        <taxon>Eukaryota</taxon>
        <taxon>Fungi</taxon>
        <taxon>Fungi incertae sedis</taxon>
        <taxon>Mucoromycota</taxon>
        <taxon>Mucoromycotina</taxon>
        <taxon>Endogonomycetes</taxon>
        <taxon>Endogonales</taxon>
        <taxon>Endogonaceae</taxon>
        <taxon>Jimgerdemannia</taxon>
    </lineage>
</organism>